<protein>
    <submittedName>
        <fullName evidence="2">Host attachment protein</fullName>
    </submittedName>
</protein>
<feature type="region of interest" description="Disordered" evidence="1">
    <location>
        <begin position="37"/>
        <end position="71"/>
    </location>
</feature>
<reference evidence="2" key="1">
    <citation type="submission" date="2021-06" db="EMBL/GenBank/DDBJ databases">
        <title>Elioraea tepida, sp. nov., a moderately thermophilic aerobic anoxygenic phototrophic bacterium isolated from an alkaline siliceous hot spring mat community in Yellowstone National Park, WY, USA.</title>
        <authorList>
            <person name="Saini M.K."/>
            <person name="Yoshida S."/>
            <person name="Sebastian A."/>
            <person name="Hirose S."/>
            <person name="Hara E."/>
            <person name="Tamaki H."/>
            <person name="Soulier N.T."/>
            <person name="Albert I."/>
            <person name="Hanada S."/>
            <person name="Bryant D.A."/>
            <person name="Tank M."/>
        </authorList>
    </citation>
    <scope>NUCLEOTIDE SEQUENCE</scope>
    <source>
        <strain evidence="2">MS-P2</strain>
    </source>
</reference>
<sequence length="152" mass="16443">MPKKTEVLVLVADAARGELLRRGRGARPFETVATFSNPDARLPNRKLGEARPGRTHESVGPRRSAIEPRSTPRSHALVAFANALAAALDGSVKEEPGTRLVLAAPPRLLRMIEARLPKKSAAAITRTVPKDLTRLPRLALQERLAEIIATPA</sequence>
<evidence type="ECO:0000313" key="2">
    <source>
        <dbReference type="EMBL" id="QXM24550.1"/>
    </source>
</evidence>
<proteinExistence type="predicted"/>
<dbReference type="RefSeq" id="WP_218285607.1">
    <property type="nucleotide sequence ID" value="NZ_CP076448.1"/>
</dbReference>
<gene>
    <name evidence="2" type="ORF">KO353_15130</name>
</gene>
<feature type="compositionally biased region" description="Basic and acidic residues" evidence="1">
    <location>
        <begin position="46"/>
        <end position="66"/>
    </location>
</feature>
<accession>A0A975YJ79</accession>
<organism evidence="2 3">
    <name type="scientific">Elioraea tepida</name>
    <dbReference type="NCBI Taxonomy" id="2843330"/>
    <lineage>
        <taxon>Bacteria</taxon>
        <taxon>Pseudomonadati</taxon>
        <taxon>Pseudomonadota</taxon>
        <taxon>Alphaproteobacteria</taxon>
        <taxon>Acetobacterales</taxon>
        <taxon>Elioraeaceae</taxon>
        <taxon>Elioraea</taxon>
    </lineage>
</organism>
<dbReference type="InterPro" id="IPR019291">
    <property type="entry name" value="Host_attachment_protein"/>
</dbReference>
<dbReference type="Proteomes" id="UP000694001">
    <property type="component" value="Chromosome"/>
</dbReference>
<evidence type="ECO:0000313" key="3">
    <source>
        <dbReference type="Proteomes" id="UP000694001"/>
    </source>
</evidence>
<dbReference type="KEGG" id="elio:KO353_15130"/>
<name>A0A975YJ79_9PROT</name>
<keyword evidence="3" id="KW-1185">Reference proteome</keyword>
<dbReference type="Pfam" id="PF10116">
    <property type="entry name" value="Host_attach"/>
    <property type="match status" value="1"/>
</dbReference>
<evidence type="ECO:0000256" key="1">
    <source>
        <dbReference type="SAM" id="MobiDB-lite"/>
    </source>
</evidence>
<dbReference type="AlphaFoldDB" id="A0A975YJ79"/>
<dbReference type="EMBL" id="CP076448">
    <property type="protein sequence ID" value="QXM24550.1"/>
    <property type="molecule type" value="Genomic_DNA"/>
</dbReference>